<dbReference type="NCBIfam" id="TIGR02665">
    <property type="entry name" value="molyb_mobA"/>
    <property type="match status" value="1"/>
</dbReference>
<comment type="catalytic activity">
    <reaction evidence="8">
        <text>Mo-molybdopterin + GTP + H(+) = Mo-molybdopterin guanine dinucleotide + diphosphate</text>
        <dbReference type="Rhea" id="RHEA:34243"/>
        <dbReference type="ChEBI" id="CHEBI:15378"/>
        <dbReference type="ChEBI" id="CHEBI:33019"/>
        <dbReference type="ChEBI" id="CHEBI:37565"/>
        <dbReference type="ChEBI" id="CHEBI:71302"/>
        <dbReference type="ChEBI" id="CHEBI:71310"/>
        <dbReference type="EC" id="2.7.7.77"/>
    </reaction>
</comment>
<comment type="domain">
    <text evidence="8">The N-terminal domain determines nucleotide recognition and specific binding, while the C-terminal domain determines the specific binding to the target protein.</text>
</comment>
<keyword evidence="10" id="KW-0548">Nucleotidyltransferase</keyword>
<dbReference type="SUPFAM" id="SSF53448">
    <property type="entry name" value="Nucleotide-diphospho-sugar transferases"/>
    <property type="match status" value="1"/>
</dbReference>
<comment type="cofactor">
    <cofactor evidence="8">
        <name>Mg(2+)</name>
        <dbReference type="ChEBI" id="CHEBI:18420"/>
    </cofactor>
</comment>
<keyword evidence="11" id="KW-1185">Reference proteome</keyword>
<comment type="similarity">
    <text evidence="8">Belongs to the MobA family.</text>
</comment>
<feature type="binding site" evidence="8">
    <location>
        <position position="23"/>
    </location>
    <ligand>
        <name>GTP</name>
        <dbReference type="ChEBI" id="CHEBI:37565"/>
    </ligand>
</feature>
<feature type="binding site" evidence="8">
    <location>
        <position position="51"/>
    </location>
    <ligand>
        <name>GTP</name>
        <dbReference type="ChEBI" id="CHEBI:37565"/>
    </ligand>
</feature>
<evidence type="ECO:0000313" key="10">
    <source>
        <dbReference type="EMBL" id="TCN87075.1"/>
    </source>
</evidence>
<dbReference type="OrthoDB" id="9788394at2"/>
<keyword evidence="6 8" id="KW-0342">GTP-binding</keyword>
<protein>
    <recommendedName>
        <fullName evidence="8">Molybdenum cofactor guanylyltransferase</fullName>
        <shortName evidence="8">MoCo guanylyltransferase</shortName>
        <ecNumber evidence="8">2.7.7.77</ecNumber>
    </recommendedName>
    <alternativeName>
        <fullName evidence="8">GTP:molybdopterin guanylyltransferase</fullName>
    </alternativeName>
    <alternativeName>
        <fullName evidence="8">Mo-MPT guanylyltransferase</fullName>
    </alternativeName>
    <alternativeName>
        <fullName evidence="8">Molybdopterin guanylyltransferase</fullName>
    </alternativeName>
    <alternativeName>
        <fullName evidence="8">Molybdopterin-guanine dinucleotide synthase</fullName>
        <shortName evidence="8">MGD synthase</shortName>
    </alternativeName>
</protein>
<gene>
    <name evidence="8" type="primary">mobA</name>
    <name evidence="10" type="ORF">EDC91_10577</name>
</gene>
<dbReference type="Pfam" id="PF12804">
    <property type="entry name" value="NTP_transf_3"/>
    <property type="match status" value="1"/>
</dbReference>
<dbReference type="PANTHER" id="PTHR19136">
    <property type="entry name" value="MOLYBDENUM COFACTOR GUANYLYLTRANSFERASE"/>
    <property type="match status" value="1"/>
</dbReference>
<organism evidence="10 11">
    <name type="scientific">Shewanella fodinae</name>
    <dbReference type="NCBI Taxonomy" id="552357"/>
    <lineage>
        <taxon>Bacteria</taxon>
        <taxon>Pseudomonadati</taxon>
        <taxon>Pseudomonadota</taxon>
        <taxon>Gammaproteobacteria</taxon>
        <taxon>Alteromonadales</taxon>
        <taxon>Shewanellaceae</taxon>
        <taxon>Shewanella</taxon>
    </lineage>
</organism>
<feature type="binding site" evidence="8">
    <location>
        <position position="69"/>
    </location>
    <ligand>
        <name>GTP</name>
        <dbReference type="ChEBI" id="CHEBI:37565"/>
    </ligand>
</feature>
<proteinExistence type="inferred from homology"/>
<dbReference type="Gene3D" id="3.90.550.10">
    <property type="entry name" value="Spore Coat Polysaccharide Biosynthesis Protein SpsA, Chain A"/>
    <property type="match status" value="1"/>
</dbReference>
<evidence type="ECO:0000256" key="1">
    <source>
        <dbReference type="ARBA" id="ARBA00022490"/>
    </source>
</evidence>
<dbReference type="EMBL" id="SLWF01000005">
    <property type="protein sequence ID" value="TCN87075.1"/>
    <property type="molecule type" value="Genomic_DNA"/>
</dbReference>
<keyword evidence="7 8" id="KW-0501">Molybdenum cofactor biosynthesis</keyword>
<feature type="domain" description="MobA-like NTP transferase" evidence="9">
    <location>
        <begin position="7"/>
        <end position="157"/>
    </location>
</feature>
<sequence>MSQQIEAMILAGGLARRMRGEDKGLIELLDKPMIVHVIDRLRNQVNKIRINANKNQERYAAFGFEVFADQLQGFLGPLAGIYSGLAECQTELMLVVPCDCPLLPLDLAQRMQQQLLAEDADLAVATDGERDHSVVLLLKPKLRQSLKTYLESGQRRVESWFEDFKVARVSFADQPNAFVNVNTQEQKQQLAAVISKA</sequence>
<dbReference type="GO" id="GO:0005737">
    <property type="term" value="C:cytoplasm"/>
    <property type="evidence" value="ECO:0007669"/>
    <property type="project" value="UniProtKB-SubCell"/>
</dbReference>
<keyword evidence="3 8" id="KW-0479">Metal-binding</keyword>
<accession>A0A4R2FIN1</accession>
<evidence type="ECO:0000256" key="2">
    <source>
        <dbReference type="ARBA" id="ARBA00022679"/>
    </source>
</evidence>
<comment type="subunit">
    <text evidence="8">Monomer.</text>
</comment>
<evidence type="ECO:0000256" key="5">
    <source>
        <dbReference type="ARBA" id="ARBA00022842"/>
    </source>
</evidence>
<comment type="caution">
    <text evidence="10">The sequence shown here is derived from an EMBL/GenBank/DDBJ whole genome shotgun (WGS) entry which is preliminary data.</text>
</comment>
<dbReference type="GO" id="GO:0005525">
    <property type="term" value="F:GTP binding"/>
    <property type="evidence" value="ECO:0007669"/>
    <property type="project" value="UniProtKB-UniRule"/>
</dbReference>
<dbReference type="PANTHER" id="PTHR19136:SF81">
    <property type="entry name" value="MOLYBDENUM COFACTOR GUANYLYLTRANSFERASE"/>
    <property type="match status" value="1"/>
</dbReference>
<dbReference type="RefSeq" id="WP_133038247.1">
    <property type="nucleotide sequence ID" value="NZ_SLWF01000005.1"/>
</dbReference>
<evidence type="ECO:0000259" key="9">
    <source>
        <dbReference type="Pfam" id="PF12804"/>
    </source>
</evidence>
<evidence type="ECO:0000256" key="4">
    <source>
        <dbReference type="ARBA" id="ARBA00022741"/>
    </source>
</evidence>
<evidence type="ECO:0000256" key="6">
    <source>
        <dbReference type="ARBA" id="ARBA00023134"/>
    </source>
</evidence>
<dbReference type="HAMAP" id="MF_00316">
    <property type="entry name" value="MobA"/>
    <property type="match status" value="1"/>
</dbReference>
<evidence type="ECO:0000256" key="3">
    <source>
        <dbReference type="ARBA" id="ARBA00022723"/>
    </source>
</evidence>
<evidence type="ECO:0000256" key="8">
    <source>
        <dbReference type="HAMAP-Rule" id="MF_00316"/>
    </source>
</evidence>
<dbReference type="Proteomes" id="UP000294832">
    <property type="component" value="Unassembled WGS sequence"/>
</dbReference>
<reference evidence="10 11" key="1">
    <citation type="submission" date="2019-03" db="EMBL/GenBank/DDBJ databases">
        <title>Freshwater and sediment microbial communities from various areas in North America, analyzing microbe dynamics in response to fracking.</title>
        <authorList>
            <person name="Lamendella R."/>
        </authorList>
    </citation>
    <scope>NUCLEOTIDE SEQUENCE [LARGE SCALE GENOMIC DNA]</scope>
    <source>
        <strain evidence="10 11">74A</strain>
    </source>
</reference>
<feature type="binding site" evidence="8">
    <location>
        <position position="99"/>
    </location>
    <ligand>
        <name>Mg(2+)</name>
        <dbReference type="ChEBI" id="CHEBI:18420"/>
    </ligand>
</feature>
<dbReference type="AlphaFoldDB" id="A0A4R2FIN1"/>
<dbReference type="GO" id="GO:1902758">
    <property type="term" value="P:bis(molybdopterin guanine dinucleotide)molybdenum biosynthetic process"/>
    <property type="evidence" value="ECO:0007669"/>
    <property type="project" value="TreeGrafter"/>
</dbReference>
<keyword evidence="5 8" id="KW-0460">Magnesium</keyword>
<keyword evidence="1 8" id="KW-0963">Cytoplasm</keyword>
<keyword evidence="4 8" id="KW-0547">Nucleotide-binding</keyword>
<dbReference type="CDD" id="cd02503">
    <property type="entry name" value="MobA"/>
    <property type="match status" value="1"/>
</dbReference>
<evidence type="ECO:0000313" key="11">
    <source>
        <dbReference type="Proteomes" id="UP000294832"/>
    </source>
</evidence>
<dbReference type="GO" id="GO:0061603">
    <property type="term" value="F:molybdenum cofactor guanylyltransferase activity"/>
    <property type="evidence" value="ECO:0007669"/>
    <property type="project" value="UniProtKB-EC"/>
</dbReference>
<dbReference type="InterPro" id="IPR025877">
    <property type="entry name" value="MobA-like_NTP_Trfase"/>
</dbReference>
<comment type="function">
    <text evidence="8">Transfers a GMP moiety from GTP to Mo-molybdopterin (Mo-MPT) cofactor (Moco or molybdenum cofactor) to form Mo-molybdopterin guanine dinucleotide (Mo-MGD) cofactor.</text>
</comment>
<keyword evidence="2 8" id="KW-0808">Transferase</keyword>
<dbReference type="EC" id="2.7.7.77" evidence="8"/>
<evidence type="ECO:0000256" key="7">
    <source>
        <dbReference type="ARBA" id="ARBA00023150"/>
    </source>
</evidence>
<dbReference type="InterPro" id="IPR029044">
    <property type="entry name" value="Nucleotide-diphossugar_trans"/>
</dbReference>
<dbReference type="GO" id="GO:0046872">
    <property type="term" value="F:metal ion binding"/>
    <property type="evidence" value="ECO:0007669"/>
    <property type="project" value="UniProtKB-KW"/>
</dbReference>
<dbReference type="InterPro" id="IPR013482">
    <property type="entry name" value="Molybde_CF_guanTrfase"/>
</dbReference>
<name>A0A4R2FIN1_9GAMM</name>
<comment type="subcellular location">
    <subcellularLocation>
        <location evidence="8">Cytoplasm</location>
    </subcellularLocation>
</comment>
<feature type="binding site" evidence="8">
    <location>
        <begin position="10"/>
        <end position="12"/>
    </location>
    <ligand>
        <name>GTP</name>
        <dbReference type="ChEBI" id="CHEBI:37565"/>
    </ligand>
</feature>
<feature type="binding site" evidence="8">
    <location>
        <position position="99"/>
    </location>
    <ligand>
        <name>GTP</name>
        <dbReference type="ChEBI" id="CHEBI:37565"/>
    </ligand>
</feature>